<dbReference type="InterPro" id="IPR051831">
    <property type="entry name" value="Bromodomain_contain_prot"/>
</dbReference>
<evidence type="ECO:0000256" key="10">
    <source>
        <dbReference type="ARBA" id="ARBA00023136"/>
    </source>
</evidence>
<accession>A0AAE0Q8F6</accession>
<keyword evidence="11" id="KW-0804">Transcription</keyword>
<feature type="coiled-coil region" evidence="15">
    <location>
        <begin position="1030"/>
        <end position="1064"/>
    </location>
</feature>
<dbReference type="SUPFAM" id="SSF56672">
    <property type="entry name" value="DNA/RNA polymerases"/>
    <property type="match status" value="1"/>
</dbReference>
<dbReference type="GO" id="GO:0016409">
    <property type="term" value="F:palmitoyltransferase activity"/>
    <property type="evidence" value="ECO:0007669"/>
    <property type="project" value="InterPro"/>
</dbReference>
<gene>
    <name evidence="20" type="ORF">QTP70_032940</name>
</gene>
<evidence type="ECO:0000259" key="19">
    <source>
        <dbReference type="PROSITE" id="PS50878"/>
    </source>
</evidence>
<feature type="region of interest" description="Disordered" evidence="16">
    <location>
        <begin position="33"/>
        <end position="107"/>
    </location>
</feature>
<evidence type="ECO:0000256" key="7">
    <source>
        <dbReference type="ARBA" id="ARBA00022989"/>
    </source>
</evidence>
<evidence type="ECO:0000256" key="17">
    <source>
        <dbReference type="SAM" id="Phobius"/>
    </source>
</evidence>
<feature type="transmembrane region" description="Helical" evidence="17">
    <location>
        <begin position="790"/>
        <end position="816"/>
    </location>
</feature>
<keyword evidence="7 17" id="KW-1133">Transmembrane helix</keyword>
<feature type="region of interest" description="Disordered" evidence="16">
    <location>
        <begin position="903"/>
        <end position="924"/>
    </location>
</feature>
<keyword evidence="15" id="KW-0175">Coiled coil</keyword>
<evidence type="ECO:0000313" key="21">
    <source>
        <dbReference type="Proteomes" id="UP001274896"/>
    </source>
</evidence>
<feature type="region of interest" description="Disordered" evidence="16">
    <location>
        <begin position="1524"/>
        <end position="1556"/>
    </location>
</feature>
<feature type="transmembrane region" description="Helical" evidence="17">
    <location>
        <begin position="853"/>
        <end position="886"/>
    </location>
</feature>
<dbReference type="Proteomes" id="UP001274896">
    <property type="component" value="Unassembled WGS sequence"/>
</dbReference>
<evidence type="ECO:0000256" key="6">
    <source>
        <dbReference type="ARBA" id="ARBA00022853"/>
    </source>
</evidence>
<evidence type="ECO:0000256" key="2">
    <source>
        <dbReference type="ARBA" id="ARBA00004141"/>
    </source>
</evidence>
<evidence type="ECO:0000256" key="15">
    <source>
        <dbReference type="SAM" id="Coils"/>
    </source>
</evidence>
<dbReference type="GO" id="GO:0005634">
    <property type="term" value="C:nucleus"/>
    <property type="evidence" value="ECO:0007669"/>
    <property type="project" value="UniProtKB-SubCell"/>
</dbReference>
<dbReference type="GO" id="GO:0016020">
    <property type="term" value="C:membrane"/>
    <property type="evidence" value="ECO:0007669"/>
    <property type="project" value="UniProtKB-SubCell"/>
</dbReference>
<dbReference type="PANTHER" id="PTHR22881">
    <property type="entry name" value="BROMODOMAIN CONTAINING PROTEIN"/>
    <property type="match status" value="1"/>
</dbReference>
<dbReference type="CDD" id="cd01650">
    <property type="entry name" value="RT_nLTR_like"/>
    <property type="match status" value="1"/>
</dbReference>
<dbReference type="Pfam" id="PF12024">
    <property type="entry name" value="DUF3512"/>
    <property type="match status" value="1"/>
</dbReference>
<evidence type="ECO:0000256" key="4">
    <source>
        <dbReference type="ARBA" id="ARBA00012180"/>
    </source>
</evidence>
<comment type="subcellular location">
    <subcellularLocation>
        <location evidence="2">Membrane</location>
        <topology evidence="2">Multi-pass membrane protein</topology>
    </subcellularLocation>
    <subcellularLocation>
        <location evidence="1">Nucleus</location>
    </subcellularLocation>
</comment>
<dbReference type="PROSITE" id="PS50014">
    <property type="entry name" value="BROMODOMAIN_2"/>
    <property type="match status" value="1"/>
</dbReference>
<dbReference type="GO" id="GO:0006357">
    <property type="term" value="P:regulation of transcription by RNA polymerase II"/>
    <property type="evidence" value="ECO:0007669"/>
    <property type="project" value="TreeGrafter"/>
</dbReference>
<evidence type="ECO:0000256" key="9">
    <source>
        <dbReference type="ARBA" id="ARBA00023117"/>
    </source>
</evidence>
<organism evidence="20 21">
    <name type="scientific">Hemibagrus guttatus</name>
    <dbReference type="NCBI Taxonomy" id="175788"/>
    <lineage>
        <taxon>Eukaryota</taxon>
        <taxon>Metazoa</taxon>
        <taxon>Chordata</taxon>
        <taxon>Craniata</taxon>
        <taxon>Vertebrata</taxon>
        <taxon>Euteleostomi</taxon>
        <taxon>Actinopterygii</taxon>
        <taxon>Neopterygii</taxon>
        <taxon>Teleostei</taxon>
        <taxon>Ostariophysi</taxon>
        <taxon>Siluriformes</taxon>
        <taxon>Bagridae</taxon>
        <taxon>Hemibagrus</taxon>
    </lineage>
</organism>
<dbReference type="Gene3D" id="1.20.920.10">
    <property type="entry name" value="Bromodomain-like"/>
    <property type="match status" value="1"/>
</dbReference>
<dbReference type="EMBL" id="JAUCMX010000020">
    <property type="protein sequence ID" value="KAK3515796.1"/>
    <property type="molecule type" value="Genomic_DNA"/>
</dbReference>
<dbReference type="InterPro" id="IPR001487">
    <property type="entry name" value="Bromodomain"/>
</dbReference>
<dbReference type="InterPro" id="IPR036427">
    <property type="entry name" value="Bromodomain-like_sf"/>
</dbReference>
<keyword evidence="10 17" id="KW-0472">Membrane</keyword>
<evidence type="ECO:0000256" key="14">
    <source>
        <dbReference type="PROSITE-ProRule" id="PRU00035"/>
    </source>
</evidence>
<feature type="compositionally biased region" description="Polar residues" evidence="16">
    <location>
        <begin position="909"/>
        <end position="919"/>
    </location>
</feature>
<name>A0AAE0Q8F6_9TELE</name>
<dbReference type="SMART" id="SM00297">
    <property type="entry name" value="BROMO"/>
    <property type="match status" value="1"/>
</dbReference>
<evidence type="ECO:0000256" key="13">
    <source>
        <dbReference type="ARBA" id="ARBA00040982"/>
    </source>
</evidence>
<evidence type="ECO:0000256" key="12">
    <source>
        <dbReference type="ARBA" id="ARBA00023242"/>
    </source>
</evidence>
<feature type="domain" description="Bromo" evidence="18">
    <location>
        <begin position="178"/>
        <end position="248"/>
    </location>
</feature>
<keyword evidence="6" id="KW-0156">Chromatin regulator</keyword>
<evidence type="ECO:0000256" key="1">
    <source>
        <dbReference type="ARBA" id="ARBA00004123"/>
    </source>
</evidence>
<dbReference type="PRINTS" id="PR00503">
    <property type="entry name" value="BROMODOMAIN"/>
</dbReference>
<evidence type="ECO:0000256" key="8">
    <source>
        <dbReference type="ARBA" id="ARBA00023015"/>
    </source>
</evidence>
<keyword evidence="5 17" id="KW-0812">Transmembrane</keyword>
<dbReference type="CDD" id="cd05513">
    <property type="entry name" value="Bromo_brd7_like"/>
    <property type="match status" value="1"/>
</dbReference>
<evidence type="ECO:0000259" key="18">
    <source>
        <dbReference type="PROSITE" id="PS50014"/>
    </source>
</evidence>
<feature type="transmembrane region" description="Helical" evidence="17">
    <location>
        <begin position="667"/>
        <end position="686"/>
    </location>
</feature>
<comment type="caution">
    <text evidence="20">The sequence shown here is derived from an EMBL/GenBank/DDBJ whole genome shotgun (WGS) entry which is preliminary data.</text>
</comment>
<dbReference type="GO" id="GO:0004523">
    <property type="term" value="F:RNA-DNA hybrid ribonuclease activity"/>
    <property type="evidence" value="ECO:0007669"/>
    <property type="project" value="UniProtKB-EC"/>
</dbReference>
<dbReference type="Pfam" id="PF00078">
    <property type="entry name" value="RVT_1"/>
    <property type="match status" value="1"/>
</dbReference>
<dbReference type="GO" id="GO:0006325">
    <property type="term" value="P:chromatin organization"/>
    <property type="evidence" value="ECO:0007669"/>
    <property type="project" value="UniProtKB-KW"/>
</dbReference>
<feature type="domain" description="Reverse transcriptase" evidence="19">
    <location>
        <begin position="1196"/>
        <end position="1455"/>
    </location>
</feature>
<dbReference type="InterPro" id="IPR021900">
    <property type="entry name" value="DUF3512"/>
</dbReference>
<keyword evidence="9 14" id="KW-0103">Bromodomain</keyword>
<keyword evidence="12" id="KW-0539">Nucleus</keyword>
<dbReference type="PROSITE" id="PS50216">
    <property type="entry name" value="DHHC"/>
    <property type="match status" value="1"/>
</dbReference>
<feature type="transmembrane region" description="Helical" evidence="17">
    <location>
        <begin position="693"/>
        <end position="713"/>
    </location>
</feature>
<sequence>MRSDFGPSRCAADYEDQPLDKPLKLVLKVGGSEVTELSGSGHDSSYYDDRSDHERERHKEKKKKKKKKSEKEKDKHLDDEERRRRKEEKKKKREREQLENTTSVPVEPFTLTKPVEVVVEERKRKREKFDAEPEEFHPSVKVELETQADRPVRACRTQQENESTPRQQLLEHFLRLLQRKDPHGFFAFPVTDAIAPGYSMIIKHPMDFSTMKDKIAMNEYKTVTEFKADFKLMCDNAMVYNRPETVYYKAAKKLLHTGFKMMSKERLLALKRSMSFMHDMDFSQQAAILGDEDVAGEEPVPEVAQFHTESAKKSKKQPVKEPIISDLYEPEGNACSLTDSTAEEHVLALVEHAADEARDRINRYMPNSKIGHIKKEADGTLIYNVVNQDPEAEDEETHIVDLSSLSNKLLPGLTTLGFKDDRRHKVTFLSSAYNTQTLQNNSIYPDLLPEEMDMLYSAYGDETGVQCALSLQDFVKDCGSFTKRLVDDLLDKMTGNDHSKAIYQIRQKRNLPVDEAKSALCDMQSADEAMMDSGSVLDFMSLKNYPDMTLDMLNPLAGKPVKKEPEHEDTHQHFDDTAKLLQEFQDAAVDRVGSRPSSNLSSLSNASERDQHHLGTDYFTVFQVSCFQRHFRRTVPLWRESSSELVTAPVHSRVNGWSSPLHVLQPVAWLIYSFMAIVGFGVYIPLLPPPWNYISYGVIGTAFVLHLLTHLAAVTMDPADYAVRAKKDYSIPMPVFDRKKQPHVIHNLHCNLCDVDVGSKVKHCGSCNKCIADFDHHCNWLNNCVGRRNYWLFFVTVLSAACGVFLLILVISFVFIEHFVNPDILRTAAAFQAANGSTTWFAFLPVAPVQTSSASLLVLAVITVIIALASFLLLCHLLLFHIYLLYKGMSTYEYIMQQQQLHSSRQQDRGPTQPSSSDRTTSHERILMDMLARGTRDEEVMGRFGVKERNLEGQMVVDFAKRMDMGVVNTYFQKREEHRVTYKSGGRRTQMKSLEREIEKKTKWWKLKKEECSEVIRETGRKDSIQRKRLAKKKWDMDRTEENRQEYKELQHRVKREVSKAKQKAYEELYTRLDTREGEKDLYRLARQRDRDGKDVQQVRVIKDRDGRVLTSEESVQRRWKEYFEELMNEENEREKRVEWVNSVEQKVDKIRKDEVRKALKRMKSGKAVGPDDIPVEVWKCLGEAAVEFLASLFNRVLESERMPEEWRSSVLVPIFKNKGDVQSCSNYRGIKLMSHTMKLWERVVEARLRKVVEICEQQYGFMPRKSTTDAIFALKILMEKYRDGQRELHCVFVDLEKAYDRVPREELWYCMRKSGVAEKYVRVVQDMYERSRTVVRCAVGQTEEFNVEVGLHQGSALSPFLFAKVMDQLSEEVRQESPLTMMFADDIVICSESREQVEEDLERWRFALERRGMKVSRSKTEYMCVNEREGSGTVRLQGEEVKKVQEFKYLGSTVQSNGECGKEYLQVPRQRRVKGLKNHLFSGSLTSRKPQSAGGEICPNYDSNSAIQVIPGAAPGGWMVSMKQIERPPTVQSEDPVAQSPLGTSTIDPTEVRQQ</sequence>
<dbReference type="Pfam" id="PF00439">
    <property type="entry name" value="Bromodomain"/>
    <property type="match status" value="1"/>
</dbReference>
<dbReference type="PROSITE" id="PS50878">
    <property type="entry name" value="RT_POL"/>
    <property type="match status" value="1"/>
</dbReference>
<proteinExistence type="inferred from homology"/>
<dbReference type="SUPFAM" id="SSF47370">
    <property type="entry name" value="Bromodomain"/>
    <property type="match status" value="1"/>
</dbReference>
<feature type="compositionally biased region" description="Basic residues" evidence="16">
    <location>
        <begin position="83"/>
        <end position="93"/>
    </location>
</feature>
<evidence type="ECO:0000256" key="3">
    <source>
        <dbReference type="ARBA" id="ARBA00010879"/>
    </source>
</evidence>
<evidence type="ECO:0000256" key="5">
    <source>
        <dbReference type="ARBA" id="ARBA00022692"/>
    </source>
</evidence>
<dbReference type="InterPro" id="IPR043502">
    <property type="entry name" value="DNA/RNA_pol_sf"/>
</dbReference>
<keyword evidence="8" id="KW-0805">Transcription regulation</keyword>
<evidence type="ECO:0000313" key="20">
    <source>
        <dbReference type="EMBL" id="KAK3515796.1"/>
    </source>
</evidence>
<protein>
    <recommendedName>
        <fullName evidence="13">Bromodomain-containing protein 9</fullName>
        <ecNumber evidence="4">3.1.26.4</ecNumber>
    </recommendedName>
</protein>
<dbReference type="EC" id="3.1.26.4" evidence="4"/>
<dbReference type="FunFam" id="1.20.920.10:FF:000022">
    <property type="entry name" value="Putative bromodomain-containing protein 9"/>
    <property type="match status" value="1"/>
</dbReference>
<feature type="compositionally biased region" description="Basic residues" evidence="16">
    <location>
        <begin position="58"/>
        <end position="68"/>
    </location>
</feature>
<dbReference type="InterPro" id="IPR001594">
    <property type="entry name" value="Palmitoyltrfase_DHHC"/>
</dbReference>
<dbReference type="PANTHER" id="PTHR22881:SF4">
    <property type="entry name" value="BROMODOMAIN-CONTAINING PROTEIN 9"/>
    <property type="match status" value="1"/>
</dbReference>
<comment type="similarity">
    <text evidence="3">Belongs to the beta type-B retroviral polymerase family. HERV class-II K(HML-2) pol subfamily.</text>
</comment>
<dbReference type="InterPro" id="IPR043128">
    <property type="entry name" value="Rev_trsase/Diguanyl_cyclase"/>
</dbReference>
<evidence type="ECO:0000256" key="11">
    <source>
        <dbReference type="ARBA" id="ARBA00023163"/>
    </source>
</evidence>
<evidence type="ECO:0000256" key="16">
    <source>
        <dbReference type="SAM" id="MobiDB-lite"/>
    </source>
</evidence>
<feature type="compositionally biased region" description="Basic and acidic residues" evidence="16">
    <location>
        <begin position="69"/>
        <end position="82"/>
    </location>
</feature>
<reference evidence="20" key="1">
    <citation type="submission" date="2023-06" db="EMBL/GenBank/DDBJ databases">
        <title>Male Hemibagrus guttatus genome.</title>
        <authorList>
            <person name="Bian C."/>
        </authorList>
    </citation>
    <scope>NUCLEOTIDE SEQUENCE</scope>
    <source>
        <strain evidence="20">Male_cb2023</strain>
        <tissue evidence="20">Muscle</tissue>
    </source>
</reference>
<keyword evidence="21" id="KW-1185">Reference proteome</keyword>
<feature type="region of interest" description="Disordered" evidence="16">
    <location>
        <begin position="1"/>
        <end position="21"/>
    </location>
</feature>
<feature type="compositionally biased region" description="Basic and acidic residues" evidence="16">
    <location>
        <begin position="45"/>
        <end position="57"/>
    </location>
</feature>
<dbReference type="Gene3D" id="3.30.70.270">
    <property type="match status" value="1"/>
</dbReference>
<dbReference type="Pfam" id="PF01529">
    <property type="entry name" value="DHHC"/>
    <property type="match status" value="1"/>
</dbReference>
<dbReference type="InterPro" id="IPR000477">
    <property type="entry name" value="RT_dom"/>
</dbReference>